<dbReference type="InterPro" id="IPR043519">
    <property type="entry name" value="NT_sf"/>
</dbReference>
<dbReference type="Proteomes" id="UP001164653">
    <property type="component" value="Chromosome"/>
</dbReference>
<dbReference type="RefSeq" id="WP_244824433.1">
    <property type="nucleotide sequence ID" value="NZ_CP112998.1"/>
</dbReference>
<dbReference type="KEGG" id="dpf:ON006_21595"/>
<dbReference type="Gene3D" id="3.30.460.40">
    <property type="match status" value="1"/>
</dbReference>
<dbReference type="EMBL" id="CP112998">
    <property type="protein sequence ID" value="WAC10338.1"/>
    <property type="molecule type" value="Genomic_DNA"/>
</dbReference>
<evidence type="ECO:0000313" key="2">
    <source>
        <dbReference type="Proteomes" id="UP001164653"/>
    </source>
</evidence>
<accession>A0A9E8SIZ5</accession>
<dbReference type="AlphaFoldDB" id="A0A9E8SIZ5"/>
<name>A0A9E8SIZ5_9BACT</name>
<dbReference type="SUPFAM" id="SSF81301">
    <property type="entry name" value="Nucleotidyltransferase"/>
    <property type="match status" value="1"/>
</dbReference>
<proteinExistence type="predicted"/>
<protein>
    <recommendedName>
        <fullName evidence="3">Nucleotidyl transferase AbiEii/AbiGii toxin family protein</fullName>
    </recommendedName>
</protein>
<organism evidence="1 2">
    <name type="scientific">Dyadobacter pollutisoli</name>
    <dbReference type="NCBI Taxonomy" id="2910158"/>
    <lineage>
        <taxon>Bacteria</taxon>
        <taxon>Pseudomonadati</taxon>
        <taxon>Bacteroidota</taxon>
        <taxon>Cytophagia</taxon>
        <taxon>Cytophagales</taxon>
        <taxon>Spirosomataceae</taxon>
        <taxon>Dyadobacter</taxon>
    </lineage>
</organism>
<reference evidence="1" key="1">
    <citation type="submission" date="2022-11" db="EMBL/GenBank/DDBJ databases">
        <title>Dyadobacter pollutisoli sp. nov., isolated from plastic dumped soil.</title>
        <authorList>
            <person name="Kim J.M."/>
            <person name="Kim K.R."/>
            <person name="Lee J.K."/>
            <person name="Hao L."/>
            <person name="Jeon C.O."/>
        </authorList>
    </citation>
    <scope>NUCLEOTIDE SEQUENCE</scope>
    <source>
        <strain evidence="1">U1</strain>
    </source>
</reference>
<gene>
    <name evidence="1" type="ORF">ON006_21595</name>
</gene>
<sequence length="163" mass="19138">MDLENSDFLNFTRCAQQYNLEYMVVGGFALYLNGLNRATNDIDIWINPTQANGMRLVEVFRCMDLDESELAKIGQLDFTQPQIFGFAGQIDILTRIHRRFEFQEVFQRSRTFENTEGSLIHFLHLNDLREIKILARRPQDVRDVIMIDDFLKVQENRDDADKA</sequence>
<evidence type="ECO:0008006" key="3">
    <source>
        <dbReference type="Google" id="ProtNLM"/>
    </source>
</evidence>
<evidence type="ECO:0000313" key="1">
    <source>
        <dbReference type="EMBL" id="WAC10338.1"/>
    </source>
</evidence>
<keyword evidence="2" id="KW-1185">Reference proteome</keyword>